<evidence type="ECO:0000313" key="6">
    <source>
        <dbReference type="Proteomes" id="UP000254651"/>
    </source>
</evidence>
<evidence type="ECO:0000259" key="4">
    <source>
        <dbReference type="PROSITE" id="PS50943"/>
    </source>
</evidence>
<name>A0A378UHP2_BERDE</name>
<dbReference type="GO" id="GO:0003677">
    <property type="term" value="F:DNA binding"/>
    <property type="evidence" value="ECO:0007669"/>
    <property type="project" value="UniProtKB-KW"/>
</dbReference>
<dbReference type="Proteomes" id="UP000254651">
    <property type="component" value="Unassembled WGS sequence"/>
</dbReference>
<gene>
    <name evidence="5" type="ORF">NCTC10295_01634</name>
</gene>
<dbReference type="Gene3D" id="1.10.260.40">
    <property type="entry name" value="lambda repressor-like DNA-binding domains"/>
    <property type="match status" value="1"/>
</dbReference>
<keyword evidence="3" id="KW-0804">Transcription</keyword>
<dbReference type="EMBL" id="UGQS01000002">
    <property type="protein sequence ID" value="STZ76846.1"/>
    <property type="molecule type" value="Genomic_DNA"/>
</dbReference>
<sequence>MSADTDTSTKPTTLTVSQIRQATKLSHAHKLHRTTQAEFAELLGIPAATVRAWEQGAKQPTAAALTLLRLVAKHPDTVVPQLEDMAAKRAAKQQKAV</sequence>
<protein>
    <submittedName>
        <fullName evidence="5">Putative transcriptional regulator</fullName>
    </submittedName>
</protein>
<reference evidence="5 6" key="1">
    <citation type="submission" date="2018-06" db="EMBL/GenBank/DDBJ databases">
        <authorList>
            <consortium name="Pathogen Informatics"/>
            <person name="Doyle S."/>
        </authorList>
    </citation>
    <scope>NUCLEOTIDE SEQUENCE [LARGE SCALE GENOMIC DNA]</scope>
    <source>
        <strain evidence="5 6">NCTC10295</strain>
    </source>
</reference>
<evidence type="ECO:0000313" key="5">
    <source>
        <dbReference type="EMBL" id="STZ76846.1"/>
    </source>
</evidence>
<feature type="domain" description="HTH cro/C1-type" evidence="4">
    <location>
        <begin position="35"/>
        <end position="65"/>
    </location>
</feature>
<dbReference type="SUPFAM" id="SSF47413">
    <property type="entry name" value="lambda repressor-like DNA-binding domains"/>
    <property type="match status" value="1"/>
</dbReference>
<dbReference type="PANTHER" id="PTHR36511">
    <property type="entry name" value="MERR FAMILY BACTERIAL REGULATORY PROTEIN"/>
    <property type="match status" value="1"/>
</dbReference>
<dbReference type="InterPro" id="IPR052359">
    <property type="entry name" value="HTH-type_reg/antitoxin"/>
</dbReference>
<keyword evidence="1" id="KW-0805">Transcription regulation</keyword>
<dbReference type="CDD" id="cd00093">
    <property type="entry name" value="HTH_XRE"/>
    <property type="match status" value="1"/>
</dbReference>
<dbReference type="PANTHER" id="PTHR36511:SF4">
    <property type="entry name" value="ANTITOXIN MQSA"/>
    <property type="match status" value="1"/>
</dbReference>
<accession>A0A378UHP2</accession>
<proteinExistence type="predicted"/>
<dbReference type="AlphaFoldDB" id="A0A378UHP2"/>
<dbReference type="Pfam" id="PF01381">
    <property type="entry name" value="HTH_3"/>
    <property type="match status" value="1"/>
</dbReference>
<evidence type="ECO:0000256" key="2">
    <source>
        <dbReference type="ARBA" id="ARBA00023125"/>
    </source>
</evidence>
<dbReference type="InterPro" id="IPR010982">
    <property type="entry name" value="Lambda_DNA-bd_dom_sf"/>
</dbReference>
<evidence type="ECO:0000256" key="1">
    <source>
        <dbReference type="ARBA" id="ARBA00023015"/>
    </source>
</evidence>
<keyword evidence="2" id="KW-0238">DNA-binding</keyword>
<dbReference type="PROSITE" id="PS50943">
    <property type="entry name" value="HTH_CROC1"/>
    <property type="match status" value="1"/>
</dbReference>
<dbReference type="RefSeq" id="WP_066077933.1">
    <property type="nucleotide sequence ID" value="NZ_CP181246.1"/>
</dbReference>
<organism evidence="5 6">
    <name type="scientific">Bergeriella denitrificans</name>
    <name type="common">Neisseria denitrificans</name>
    <dbReference type="NCBI Taxonomy" id="494"/>
    <lineage>
        <taxon>Bacteria</taxon>
        <taxon>Pseudomonadati</taxon>
        <taxon>Pseudomonadota</taxon>
        <taxon>Betaproteobacteria</taxon>
        <taxon>Neisseriales</taxon>
        <taxon>Neisseriaceae</taxon>
        <taxon>Bergeriella</taxon>
    </lineage>
</organism>
<dbReference type="InterPro" id="IPR001387">
    <property type="entry name" value="Cro/C1-type_HTH"/>
</dbReference>
<keyword evidence="6" id="KW-1185">Reference proteome</keyword>
<evidence type="ECO:0000256" key="3">
    <source>
        <dbReference type="ARBA" id="ARBA00023163"/>
    </source>
</evidence>